<dbReference type="PANTHER" id="PTHR43668:SF2">
    <property type="entry name" value="ALLANTOINASE"/>
    <property type="match status" value="1"/>
</dbReference>
<dbReference type="OrthoDB" id="9803027at2"/>
<dbReference type="RefSeq" id="WP_091670082.1">
    <property type="nucleotide sequence ID" value="NZ_FOKG01000002.1"/>
</dbReference>
<evidence type="ECO:0000256" key="5">
    <source>
        <dbReference type="ARBA" id="ARBA00012863"/>
    </source>
</evidence>
<evidence type="ECO:0000256" key="6">
    <source>
        <dbReference type="ARBA" id="ARBA00022631"/>
    </source>
</evidence>
<evidence type="ECO:0000256" key="1">
    <source>
        <dbReference type="ARBA" id="ARBA00001947"/>
    </source>
</evidence>
<dbReference type="GO" id="GO:0005737">
    <property type="term" value="C:cytoplasm"/>
    <property type="evidence" value="ECO:0007669"/>
    <property type="project" value="TreeGrafter"/>
</dbReference>
<dbReference type="AlphaFoldDB" id="A0A1I0WQC4"/>
<dbReference type="SUPFAM" id="SSF51338">
    <property type="entry name" value="Composite domain of metallo-dependent hydrolases"/>
    <property type="match status" value="1"/>
</dbReference>
<evidence type="ECO:0000256" key="3">
    <source>
        <dbReference type="ARBA" id="ARBA00010368"/>
    </source>
</evidence>
<keyword evidence="6" id="KW-0659">Purine metabolism</keyword>
<keyword evidence="9" id="KW-0862">Zinc</keyword>
<dbReference type="GO" id="GO:0008270">
    <property type="term" value="F:zinc ion binding"/>
    <property type="evidence" value="ECO:0007669"/>
    <property type="project" value="InterPro"/>
</dbReference>
<gene>
    <name evidence="11" type="ORF">SAMN05216266_102101</name>
</gene>
<dbReference type="EMBL" id="FOKG01000002">
    <property type="protein sequence ID" value="SFA90350.1"/>
    <property type="molecule type" value="Genomic_DNA"/>
</dbReference>
<evidence type="ECO:0000313" key="12">
    <source>
        <dbReference type="Proteomes" id="UP000243799"/>
    </source>
</evidence>
<organism evidence="11 12">
    <name type="scientific">Amycolatopsis marina</name>
    <dbReference type="NCBI Taxonomy" id="490629"/>
    <lineage>
        <taxon>Bacteria</taxon>
        <taxon>Bacillati</taxon>
        <taxon>Actinomycetota</taxon>
        <taxon>Actinomycetes</taxon>
        <taxon>Pseudonocardiales</taxon>
        <taxon>Pseudonocardiaceae</taxon>
        <taxon>Amycolatopsis</taxon>
    </lineage>
</organism>
<dbReference type="PANTHER" id="PTHR43668">
    <property type="entry name" value="ALLANTOINASE"/>
    <property type="match status" value="1"/>
</dbReference>
<dbReference type="InterPro" id="IPR017593">
    <property type="entry name" value="Allantoinase"/>
</dbReference>
<name>A0A1I0WQC4_9PSEU</name>
<keyword evidence="8" id="KW-0378">Hydrolase</keyword>
<dbReference type="STRING" id="490629.SAMN05216266_102101"/>
<feature type="domain" description="Amidohydrolase-related" evidence="10">
    <location>
        <begin position="55"/>
        <end position="427"/>
    </location>
</feature>
<protein>
    <recommendedName>
        <fullName evidence="5">allantoinase</fullName>
        <ecNumber evidence="5">3.5.2.5</ecNumber>
    </recommendedName>
</protein>
<comment type="pathway">
    <text evidence="2">Nitrogen metabolism; (S)-allantoin degradation; allantoate from (S)-allantoin: step 1/1.</text>
</comment>
<evidence type="ECO:0000256" key="2">
    <source>
        <dbReference type="ARBA" id="ARBA00004968"/>
    </source>
</evidence>
<dbReference type="InterPro" id="IPR011059">
    <property type="entry name" value="Metal-dep_hydrolase_composite"/>
</dbReference>
<dbReference type="InterPro" id="IPR006680">
    <property type="entry name" value="Amidohydro-rel"/>
</dbReference>
<evidence type="ECO:0000313" key="11">
    <source>
        <dbReference type="EMBL" id="SFA90350.1"/>
    </source>
</evidence>
<evidence type="ECO:0000256" key="7">
    <source>
        <dbReference type="ARBA" id="ARBA00022723"/>
    </source>
</evidence>
<evidence type="ECO:0000256" key="9">
    <source>
        <dbReference type="ARBA" id="ARBA00022833"/>
    </source>
</evidence>
<dbReference type="GO" id="GO:0050897">
    <property type="term" value="F:cobalt ion binding"/>
    <property type="evidence" value="ECO:0007669"/>
    <property type="project" value="InterPro"/>
</dbReference>
<dbReference type="GO" id="GO:0004038">
    <property type="term" value="F:allantoinase activity"/>
    <property type="evidence" value="ECO:0007669"/>
    <property type="project" value="UniProtKB-EC"/>
</dbReference>
<comment type="similarity">
    <text evidence="3">Belongs to the metallo-dependent hydrolases superfamily. Allantoinase family.</text>
</comment>
<keyword evidence="12" id="KW-1185">Reference proteome</keyword>
<keyword evidence="7" id="KW-0479">Metal-binding</keyword>
<accession>A0A1I0WQC4</accession>
<sequence>MTELDLLVRARRVLTPQGERPASVGVVGGRIAEVGPYDADRSAAAVVELDPELALLPGLVDTHVHVNDPGRSEWEGFETATRAAAAGGVTTIVDMPLNSLPPTVDVEALRVKRAAAEGRVHVDVGFWGGAVPGNGADLAGLHAEGVFGFKCFLLHSGVDEFPPLAGDELAAAMRTVHDLDSMMIVHAEDADTIEHAPRSHGRGYDGFLRSRPQVAETLAIQQVIALAETTGARTHVLHLSSADAIGVLARARADGLRLTVETCPHYLSFLAEEVPDGATAFKCCPPIREAENRERLWRGLADGVIDCVVTDHSPCTPELKRLDSGDFGAAWGGIAGLQVGLPAVWTQARRRGFELGDVVRWMAQRTADLVGLRHKGRIEEGCDADLVAFAPDDAFVVDARALAHRNPVSAYHGRPLAGVVRRTWLRGQEITGNDPNGRLLRRGER</sequence>
<evidence type="ECO:0000256" key="4">
    <source>
        <dbReference type="ARBA" id="ARBA00011881"/>
    </source>
</evidence>
<evidence type="ECO:0000256" key="8">
    <source>
        <dbReference type="ARBA" id="ARBA00022801"/>
    </source>
</evidence>
<dbReference type="GO" id="GO:0000256">
    <property type="term" value="P:allantoin catabolic process"/>
    <property type="evidence" value="ECO:0007669"/>
    <property type="project" value="InterPro"/>
</dbReference>
<dbReference type="Proteomes" id="UP000243799">
    <property type="component" value="Unassembled WGS sequence"/>
</dbReference>
<comment type="cofactor">
    <cofactor evidence="1">
        <name>Zn(2+)</name>
        <dbReference type="ChEBI" id="CHEBI:29105"/>
    </cofactor>
</comment>
<dbReference type="Pfam" id="PF01979">
    <property type="entry name" value="Amidohydro_1"/>
    <property type="match status" value="1"/>
</dbReference>
<proteinExistence type="inferred from homology"/>
<dbReference type="FunFam" id="3.20.20.140:FF:000032">
    <property type="entry name" value="Allantoinase Dal1"/>
    <property type="match status" value="1"/>
</dbReference>
<reference evidence="12" key="1">
    <citation type="submission" date="2016-10" db="EMBL/GenBank/DDBJ databases">
        <authorList>
            <person name="Varghese N."/>
            <person name="Submissions S."/>
        </authorList>
    </citation>
    <scope>NUCLEOTIDE SEQUENCE [LARGE SCALE GENOMIC DNA]</scope>
    <source>
        <strain evidence="12">CGMCC 4.3568</strain>
    </source>
</reference>
<dbReference type="GO" id="GO:0006145">
    <property type="term" value="P:purine nucleobase catabolic process"/>
    <property type="evidence" value="ECO:0007669"/>
    <property type="project" value="TreeGrafter"/>
</dbReference>
<dbReference type="EC" id="3.5.2.5" evidence="5"/>
<dbReference type="InterPro" id="IPR032466">
    <property type="entry name" value="Metal_Hydrolase"/>
</dbReference>
<dbReference type="InterPro" id="IPR050138">
    <property type="entry name" value="DHOase/Allantoinase_Hydrolase"/>
</dbReference>
<evidence type="ECO:0000259" key="10">
    <source>
        <dbReference type="Pfam" id="PF01979"/>
    </source>
</evidence>
<dbReference type="SUPFAM" id="SSF51556">
    <property type="entry name" value="Metallo-dependent hydrolases"/>
    <property type="match status" value="1"/>
</dbReference>
<dbReference type="NCBIfam" id="TIGR03178">
    <property type="entry name" value="allantoinase"/>
    <property type="match status" value="1"/>
</dbReference>
<dbReference type="Gene3D" id="3.20.20.140">
    <property type="entry name" value="Metal-dependent hydrolases"/>
    <property type="match status" value="1"/>
</dbReference>
<comment type="subunit">
    <text evidence="4">Homotetramer.</text>
</comment>